<evidence type="ECO:0000313" key="2">
    <source>
        <dbReference type="Proteomes" id="UP000030686"/>
    </source>
</evidence>
<evidence type="ECO:0000313" key="1">
    <source>
        <dbReference type="EMBL" id="CDM29238.1"/>
    </source>
</evidence>
<sequence>MLGIEDPSILADFEEAEKSNPSPREIIEDRVIYLSHKLKKTNQHDRPVLCDFSQAPLDQPVTQKQDSDANHIAEMIALLGPPPREMIQNSDYATDFFDIEVGRAPFQFPLRTLEHLEGNLEGEQQQLFLKFMRKMLRWRLEERCSARDLLSDQWLRSL</sequence>
<accession>W6PYB0</accession>
<proteinExistence type="predicted"/>
<dbReference type="STRING" id="1365484.W6PYB0"/>
<keyword evidence="2" id="KW-1185">Reference proteome</keyword>
<dbReference type="Gene3D" id="1.10.510.10">
    <property type="entry name" value="Transferase(Phosphotransferase) domain 1"/>
    <property type="match status" value="1"/>
</dbReference>
<dbReference type="Proteomes" id="UP000030686">
    <property type="component" value="Unassembled WGS sequence"/>
</dbReference>
<protein>
    <submittedName>
        <fullName evidence="1">Genomic scaffold, ProqFM164S01</fullName>
    </submittedName>
</protein>
<dbReference type="OMA" id="WIAHEHA"/>
<gene>
    <name evidence="1" type="ORF">PROQFM164_S01g003050</name>
</gene>
<dbReference type="AlphaFoldDB" id="W6PYB0"/>
<dbReference type="OrthoDB" id="5979581at2759"/>
<dbReference type="SUPFAM" id="SSF56112">
    <property type="entry name" value="Protein kinase-like (PK-like)"/>
    <property type="match status" value="1"/>
</dbReference>
<reference evidence="1" key="1">
    <citation type="journal article" date="2014" name="Nat. Commun.">
        <title>Multiple recent horizontal transfers of a large genomic region in cheese making fungi.</title>
        <authorList>
            <person name="Cheeseman K."/>
            <person name="Ropars J."/>
            <person name="Renault P."/>
            <person name="Dupont J."/>
            <person name="Gouzy J."/>
            <person name="Branca A."/>
            <person name="Abraham A.L."/>
            <person name="Ceppi M."/>
            <person name="Conseiller E."/>
            <person name="Debuchy R."/>
            <person name="Malagnac F."/>
            <person name="Goarin A."/>
            <person name="Silar P."/>
            <person name="Lacoste S."/>
            <person name="Sallet E."/>
            <person name="Bensimon A."/>
            <person name="Giraud T."/>
            <person name="Brygoo Y."/>
        </authorList>
    </citation>
    <scope>NUCLEOTIDE SEQUENCE [LARGE SCALE GENOMIC DNA]</scope>
    <source>
        <strain evidence="1">FM164</strain>
    </source>
</reference>
<dbReference type="InterPro" id="IPR011009">
    <property type="entry name" value="Kinase-like_dom_sf"/>
</dbReference>
<name>W6PYB0_PENRF</name>
<dbReference type="EMBL" id="HG792015">
    <property type="protein sequence ID" value="CDM29238.1"/>
    <property type="molecule type" value="Genomic_DNA"/>
</dbReference>
<organism evidence="1 2">
    <name type="scientific">Penicillium roqueforti (strain FM164)</name>
    <dbReference type="NCBI Taxonomy" id="1365484"/>
    <lineage>
        <taxon>Eukaryota</taxon>
        <taxon>Fungi</taxon>
        <taxon>Dikarya</taxon>
        <taxon>Ascomycota</taxon>
        <taxon>Pezizomycotina</taxon>
        <taxon>Eurotiomycetes</taxon>
        <taxon>Eurotiomycetidae</taxon>
        <taxon>Eurotiales</taxon>
        <taxon>Aspergillaceae</taxon>
        <taxon>Penicillium</taxon>
    </lineage>
</organism>